<dbReference type="InterPro" id="IPR043132">
    <property type="entry name" value="BCAT-like_C"/>
</dbReference>
<dbReference type="InterPro" id="IPR036038">
    <property type="entry name" value="Aminotransferase-like"/>
</dbReference>
<comment type="similarity">
    <text evidence="1">Belongs to the class-IV pyridoxal-phosphate-dependent aminotransferase family.</text>
</comment>
<proteinExistence type="inferred from homology"/>
<dbReference type="InterPro" id="IPR043131">
    <property type="entry name" value="BCAT-like_N"/>
</dbReference>
<dbReference type="Pfam" id="PF01063">
    <property type="entry name" value="Aminotran_4"/>
    <property type="match status" value="1"/>
</dbReference>
<dbReference type="AlphaFoldDB" id="A0A8J2U0M3"/>
<dbReference type="PANTHER" id="PTHR42743:SF11">
    <property type="entry name" value="AMINODEOXYCHORISMATE LYASE"/>
    <property type="match status" value="1"/>
</dbReference>
<dbReference type="Gene3D" id="3.20.10.10">
    <property type="entry name" value="D-amino Acid Aminotransferase, subunit A, domain 2"/>
    <property type="match status" value="1"/>
</dbReference>
<dbReference type="Proteomes" id="UP000616114">
    <property type="component" value="Unassembled WGS sequence"/>
</dbReference>
<dbReference type="PANTHER" id="PTHR42743">
    <property type="entry name" value="AMINO-ACID AMINOTRANSFERASE"/>
    <property type="match status" value="1"/>
</dbReference>
<evidence type="ECO:0000313" key="3">
    <source>
        <dbReference type="Proteomes" id="UP000616114"/>
    </source>
</evidence>
<dbReference type="GO" id="GO:0046394">
    <property type="term" value="P:carboxylic acid biosynthetic process"/>
    <property type="evidence" value="ECO:0007669"/>
    <property type="project" value="UniProtKB-ARBA"/>
</dbReference>
<keyword evidence="3" id="KW-1185">Reference proteome</keyword>
<reference evidence="2" key="1">
    <citation type="journal article" date="2014" name="Int. J. Syst. Evol. Microbiol.">
        <title>Complete genome sequence of Corynebacterium casei LMG S-19264T (=DSM 44701T), isolated from a smear-ripened cheese.</title>
        <authorList>
            <consortium name="US DOE Joint Genome Institute (JGI-PGF)"/>
            <person name="Walter F."/>
            <person name="Albersmeier A."/>
            <person name="Kalinowski J."/>
            <person name="Ruckert C."/>
        </authorList>
    </citation>
    <scope>NUCLEOTIDE SEQUENCE</scope>
    <source>
        <strain evidence="2">CGMCC 1.12785</strain>
    </source>
</reference>
<name>A0A8J2U0M3_9MICO</name>
<dbReference type="GO" id="GO:0005829">
    <property type="term" value="C:cytosol"/>
    <property type="evidence" value="ECO:0007669"/>
    <property type="project" value="TreeGrafter"/>
</dbReference>
<evidence type="ECO:0000256" key="1">
    <source>
        <dbReference type="ARBA" id="ARBA00009320"/>
    </source>
</evidence>
<dbReference type="Gene3D" id="3.30.470.10">
    <property type="match status" value="1"/>
</dbReference>
<gene>
    <name evidence="2" type="ORF">GCM10011333_30520</name>
</gene>
<dbReference type="SUPFAM" id="SSF56752">
    <property type="entry name" value="D-aminoacid aminotransferase-like PLP-dependent enzymes"/>
    <property type="match status" value="1"/>
</dbReference>
<comment type="caution">
    <text evidence="2">The sequence shown here is derived from an EMBL/GenBank/DDBJ whole genome shotgun (WGS) entry which is preliminary data.</text>
</comment>
<dbReference type="InterPro" id="IPR001544">
    <property type="entry name" value="Aminotrans_IV"/>
</dbReference>
<protein>
    <submittedName>
        <fullName evidence="2">4-amino-4-deoxychorismate lyase</fullName>
    </submittedName>
</protein>
<organism evidence="2 3">
    <name type="scientific">Sediminivirga luteola</name>
    <dbReference type="NCBI Taxonomy" id="1774748"/>
    <lineage>
        <taxon>Bacteria</taxon>
        <taxon>Bacillati</taxon>
        <taxon>Actinomycetota</taxon>
        <taxon>Actinomycetes</taxon>
        <taxon>Micrococcales</taxon>
        <taxon>Brevibacteriaceae</taxon>
        <taxon>Sediminivirga</taxon>
    </lineage>
</organism>
<keyword evidence="2" id="KW-0456">Lyase</keyword>
<accession>A0A8J2U0M3</accession>
<dbReference type="GO" id="GO:0016829">
    <property type="term" value="F:lyase activity"/>
    <property type="evidence" value="ECO:0007669"/>
    <property type="project" value="UniProtKB-KW"/>
</dbReference>
<dbReference type="InterPro" id="IPR050571">
    <property type="entry name" value="Class-IV_PLP-Dep_Aminotrnsfr"/>
</dbReference>
<evidence type="ECO:0000313" key="2">
    <source>
        <dbReference type="EMBL" id="GGA25411.1"/>
    </source>
</evidence>
<sequence>MRPHTLVGMSPAPRQSVLLLLDPGSGVTHLADPGDPVLTADDRSAHRGDGIFETVLVDAAGVHNRRRHLERFIRSAEALELPRPDPAIWESAFDEAVQAHRRAFPEAAEFSVRYALSRGPDAALAPRGWFLTAPAPAEYARQRTEGIAIGSLDRGTPAYVGKDAPWLLQGAKTLSYAVNLAAGRWAAQHGYDDALFFSHDGANSIALEFPTANLVIARGRTLLTPDPGAGLLHGTTQQGLFAAAEAAGWTTAYADLRREDILGADAAWTTSSLRRALPLASLDGEELARDAELEREVFAFVHPDLAPDT</sequence>
<reference evidence="2" key="2">
    <citation type="submission" date="2020-09" db="EMBL/GenBank/DDBJ databases">
        <authorList>
            <person name="Sun Q."/>
            <person name="Zhou Y."/>
        </authorList>
    </citation>
    <scope>NUCLEOTIDE SEQUENCE</scope>
    <source>
        <strain evidence="2">CGMCC 1.12785</strain>
    </source>
</reference>
<dbReference type="EMBL" id="BMFY01000016">
    <property type="protein sequence ID" value="GGA25411.1"/>
    <property type="molecule type" value="Genomic_DNA"/>
</dbReference>